<dbReference type="Pfam" id="PF13692">
    <property type="entry name" value="Glyco_trans_1_4"/>
    <property type="match status" value="1"/>
</dbReference>
<dbReference type="AlphaFoldDB" id="L0DJ15"/>
<evidence type="ECO:0000256" key="2">
    <source>
        <dbReference type="ARBA" id="ARBA00022679"/>
    </source>
</evidence>
<dbReference type="RefSeq" id="WP_015247777.1">
    <property type="nucleotide sequence ID" value="NC_019892.1"/>
</dbReference>
<evidence type="ECO:0000313" key="4">
    <source>
        <dbReference type="EMBL" id="AGA28661.1"/>
    </source>
</evidence>
<dbReference type="EMBL" id="CP003364">
    <property type="protein sequence ID" value="AGA28661.1"/>
    <property type="molecule type" value="Genomic_DNA"/>
</dbReference>
<dbReference type="HOGENOM" id="CLU_620595_0_0_0"/>
<dbReference type="eggNOG" id="COG0438">
    <property type="taxonomic scope" value="Bacteria"/>
</dbReference>
<dbReference type="Proteomes" id="UP000010798">
    <property type="component" value="Chromosome"/>
</dbReference>
<dbReference type="PANTHER" id="PTHR12526:SF510">
    <property type="entry name" value="D-INOSITOL 3-PHOSPHATE GLYCOSYLTRANSFERASE"/>
    <property type="match status" value="1"/>
</dbReference>
<accession>L0DJ15</accession>
<keyword evidence="1" id="KW-0328">Glycosyltransferase</keyword>
<keyword evidence="5" id="KW-1185">Reference proteome</keyword>
<dbReference type="PANTHER" id="PTHR12526">
    <property type="entry name" value="GLYCOSYLTRANSFERASE"/>
    <property type="match status" value="1"/>
</dbReference>
<proteinExistence type="predicted"/>
<protein>
    <submittedName>
        <fullName evidence="4">Glycosyltransferase</fullName>
    </submittedName>
</protein>
<organism evidence="4 5">
    <name type="scientific">Singulisphaera acidiphila (strain ATCC BAA-1392 / DSM 18658 / VKM B-2454 / MOB10)</name>
    <dbReference type="NCBI Taxonomy" id="886293"/>
    <lineage>
        <taxon>Bacteria</taxon>
        <taxon>Pseudomonadati</taxon>
        <taxon>Planctomycetota</taxon>
        <taxon>Planctomycetia</taxon>
        <taxon>Isosphaerales</taxon>
        <taxon>Isosphaeraceae</taxon>
        <taxon>Singulisphaera</taxon>
    </lineage>
</organism>
<dbReference type="eggNOG" id="COG0707">
    <property type="taxonomic scope" value="Bacteria"/>
</dbReference>
<dbReference type="Pfam" id="PF13579">
    <property type="entry name" value="Glyco_trans_4_4"/>
    <property type="match status" value="1"/>
</dbReference>
<dbReference type="InterPro" id="IPR028098">
    <property type="entry name" value="Glyco_trans_4-like_N"/>
</dbReference>
<evidence type="ECO:0000259" key="3">
    <source>
        <dbReference type="Pfam" id="PF13579"/>
    </source>
</evidence>
<dbReference type="CDD" id="cd03801">
    <property type="entry name" value="GT4_PimA-like"/>
    <property type="match status" value="1"/>
</dbReference>
<reference evidence="4 5" key="1">
    <citation type="submission" date="2012-02" db="EMBL/GenBank/DDBJ databases">
        <title>Complete sequence of chromosome of Singulisphaera acidiphila DSM 18658.</title>
        <authorList>
            <consortium name="US DOE Joint Genome Institute (JGI-PGF)"/>
            <person name="Lucas S."/>
            <person name="Copeland A."/>
            <person name="Lapidus A."/>
            <person name="Glavina del Rio T."/>
            <person name="Dalin E."/>
            <person name="Tice H."/>
            <person name="Bruce D."/>
            <person name="Goodwin L."/>
            <person name="Pitluck S."/>
            <person name="Peters L."/>
            <person name="Ovchinnikova G."/>
            <person name="Chertkov O."/>
            <person name="Kyrpides N."/>
            <person name="Mavromatis K."/>
            <person name="Ivanova N."/>
            <person name="Brettin T."/>
            <person name="Detter J.C."/>
            <person name="Han C."/>
            <person name="Larimer F."/>
            <person name="Land M."/>
            <person name="Hauser L."/>
            <person name="Markowitz V."/>
            <person name="Cheng J.-F."/>
            <person name="Hugenholtz P."/>
            <person name="Woyke T."/>
            <person name="Wu D."/>
            <person name="Tindall B."/>
            <person name="Pomrenke H."/>
            <person name="Brambilla E."/>
            <person name="Klenk H.-P."/>
            <person name="Eisen J.A."/>
        </authorList>
    </citation>
    <scope>NUCLEOTIDE SEQUENCE [LARGE SCALE GENOMIC DNA]</scope>
    <source>
        <strain evidence="5">ATCC BAA-1392 / DSM 18658 / VKM B-2454 / MOB10</strain>
    </source>
</reference>
<dbReference type="GO" id="GO:0016757">
    <property type="term" value="F:glycosyltransferase activity"/>
    <property type="evidence" value="ECO:0007669"/>
    <property type="project" value="UniProtKB-KW"/>
</dbReference>
<gene>
    <name evidence="4" type="ordered locus">Sinac_4472</name>
</gene>
<evidence type="ECO:0000313" key="5">
    <source>
        <dbReference type="Proteomes" id="UP000010798"/>
    </source>
</evidence>
<dbReference type="OrthoDB" id="267270at2"/>
<dbReference type="STRING" id="886293.Sinac_4472"/>
<dbReference type="KEGG" id="saci:Sinac_4472"/>
<dbReference type="SUPFAM" id="SSF53756">
    <property type="entry name" value="UDP-Glycosyltransferase/glycogen phosphorylase"/>
    <property type="match status" value="1"/>
</dbReference>
<dbReference type="Gene3D" id="3.40.50.2000">
    <property type="entry name" value="Glycogen Phosphorylase B"/>
    <property type="match status" value="2"/>
</dbReference>
<evidence type="ECO:0000256" key="1">
    <source>
        <dbReference type="ARBA" id="ARBA00022676"/>
    </source>
</evidence>
<keyword evidence="2 4" id="KW-0808">Transferase</keyword>
<sequence length="415" mass="45649">MGYSRILFASCHGYVDPSSGAAISTRELMELFAARGIDARVLSTGVLDYNKEKPLKDVLDRLNVPYRTARASLAGAHRETEGGTPRGVEVYDLQLDGVRVTLMPTASSRSFKAPSATEAAAFLDLADQVFERFRPQVMLTYGGPPIGRELIVRARRRGIAVVFHLRNFQYSSRSLFEEVSGIVVTTEYARRHYAEVLGRDCKVIPNPLRPDRVVAADRQPRYLTFVNPSPNKGLLVFARIAVELDRRRPDIPLLVVEGRGTADGLGRVMMDMSGLRNLHRMANTPDPRDFYRVTRAVLMPSLCRESFGRVAAEALANGIPVLGSDRGALPETIGEGGFVLPIPERYTPASVEIPTAEEVEPWIAIIERLWDDPEWEAAQGARALASAGRWDEGEVANEYQAYFESLGASVGSSGG</sequence>
<feature type="domain" description="Glycosyltransferase subfamily 4-like N-terminal" evidence="3">
    <location>
        <begin position="20"/>
        <end position="206"/>
    </location>
</feature>
<name>L0DJ15_SINAD</name>